<proteinExistence type="inferred from homology"/>
<dbReference type="PANTHER" id="PTHR21064">
    <property type="entry name" value="AMINOGLYCOSIDE PHOSPHOTRANSFERASE DOMAIN-CONTAINING PROTEIN-RELATED"/>
    <property type="match status" value="1"/>
</dbReference>
<evidence type="ECO:0000256" key="1">
    <source>
        <dbReference type="ARBA" id="ARBA00038240"/>
    </source>
</evidence>
<sequence>MDFPERGGKSGQVSVEPEIVAELLSSWGLEGETVISGIDQGTNNQTFLVGRGTERLVLRVSQSLSPAEVQAEHAVLRRVRQAGLPFRVPEPMPALDGETVVKSPAGPASLSPWLPGTRPDLADEPALGRFGRAVGLLDGALARVPLQETVRDWRGDPLRVPGAPAVAALCAELRGSGIGAERTTVLETAARRVARDWPSLLAELPVQVIHGALAADSVLADPRTGEIIGILDFEFAGSGFRVQDFLAALFNSGAWERPDWLAHTSALARGYASARPLEIAEIDAIPTLLLARSVAGVLWRASRWRVARAQLDDVASRLRKLEALTVWLAADREMFQSMMADTNGH</sequence>
<evidence type="ECO:0000313" key="4">
    <source>
        <dbReference type="Proteomes" id="UP001500751"/>
    </source>
</evidence>
<dbReference type="Gene3D" id="3.30.200.20">
    <property type="entry name" value="Phosphorylase Kinase, domain 1"/>
    <property type="match status" value="1"/>
</dbReference>
<accession>A0ABP5GSN7</accession>
<protein>
    <recommendedName>
        <fullName evidence="2">Aminoglycoside phosphotransferase domain-containing protein</fullName>
    </recommendedName>
</protein>
<dbReference type="Proteomes" id="UP001500751">
    <property type="component" value="Unassembled WGS sequence"/>
</dbReference>
<name>A0ABP5GSN7_9ACTN</name>
<dbReference type="Gene3D" id="3.90.1200.10">
    <property type="match status" value="1"/>
</dbReference>
<dbReference type="Pfam" id="PF01636">
    <property type="entry name" value="APH"/>
    <property type="match status" value="1"/>
</dbReference>
<dbReference type="SUPFAM" id="SSF56112">
    <property type="entry name" value="Protein kinase-like (PK-like)"/>
    <property type="match status" value="1"/>
</dbReference>
<dbReference type="EMBL" id="BAAAQN010000057">
    <property type="protein sequence ID" value="GAA2053778.1"/>
    <property type="molecule type" value="Genomic_DNA"/>
</dbReference>
<dbReference type="InterPro" id="IPR011009">
    <property type="entry name" value="Kinase-like_dom_sf"/>
</dbReference>
<feature type="domain" description="Aminoglycoside phosphotransferase" evidence="2">
    <location>
        <begin position="35"/>
        <end position="277"/>
    </location>
</feature>
<keyword evidence="4" id="KW-1185">Reference proteome</keyword>
<evidence type="ECO:0000259" key="2">
    <source>
        <dbReference type="Pfam" id="PF01636"/>
    </source>
</evidence>
<evidence type="ECO:0000313" key="3">
    <source>
        <dbReference type="EMBL" id="GAA2053778.1"/>
    </source>
</evidence>
<dbReference type="InterPro" id="IPR050249">
    <property type="entry name" value="Pseudomonas-type_ThrB"/>
</dbReference>
<dbReference type="InterPro" id="IPR002575">
    <property type="entry name" value="Aminoglycoside_PTrfase"/>
</dbReference>
<reference evidence="4" key="1">
    <citation type="journal article" date="2019" name="Int. J. Syst. Evol. Microbiol.">
        <title>The Global Catalogue of Microorganisms (GCM) 10K type strain sequencing project: providing services to taxonomists for standard genome sequencing and annotation.</title>
        <authorList>
            <consortium name="The Broad Institute Genomics Platform"/>
            <consortium name="The Broad Institute Genome Sequencing Center for Infectious Disease"/>
            <person name="Wu L."/>
            <person name="Ma J."/>
        </authorList>
    </citation>
    <scope>NUCLEOTIDE SEQUENCE [LARGE SCALE GENOMIC DNA]</scope>
    <source>
        <strain evidence="4">JCM 16014</strain>
    </source>
</reference>
<dbReference type="PANTHER" id="PTHR21064:SF6">
    <property type="entry name" value="AMINOGLYCOSIDE PHOSPHOTRANSFERASE DOMAIN-CONTAINING PROTEIN"/>
    <property type="match status" value="1"/>
</dbReference>
<comment type="caution">
    <text evidence="3">The sequence shown here is derived from an EMBL/GenBank/DDBJ whole genome shotgun (WGS) entry which is preliminary data.</text>
</comment>
<comment type="similarity">
    <text evidence="1">Belongs to the pseudomonas-type ThrB family.</text>
</comment>
<organism evidence="3 4">
    <name type="scientific">Catenulispora yoronensis</name>
    <dbReference type="NCBI Taxonomy" id="450799"/>
    <lineage>
        <taxon>Bacteria</taxon>
        <taxon>Bacillati</taxon>
        <taxon>Actinomycetota</taxon>
        <taxon>Actinomycetes</taxon>
        <taxon>Catenulisporales</taxon>
        <taxon>Catenulisporaceae</taxon>
        <taxon>Catenulispora</taxon>
    </lineage>
</organism>
<gene>
    <name evidence="3" type="ORF">GCM10009839_72170</name>
</gene>